<accession>A0ABR3JPW6</accession>
<protein>
    <recommendedName>
        <fullName evidence="4">Prolactin receptor</fullName>
    </recommendedName>
</protein>
<evidence type="ECO:0000256" key="1">
    <source>
        <dbReference type="SAM" id="MobiDB-lite"/>
    </source>
</evidence>
<dbReference type="Proteomes" id="UP001556367">
    <property type="component" value="Unassembled WGS sequence"/>
</dbReference>
<reference evidence="3" key="1">
    <citation type="submission" date="2024-06" db="EMBL/GenBank/DDBJ databases">
        <title>Multi-omics analyses provide insights into the biosynthesis of the anticancer antibiotic pleurotin in Hohenbuehelia grisea.</title>
        <authorList>
            <person name="Weaver J.A."/>
            <person name="Alberti F."/>
        </authorList>
    </citation>
    <scope>NUCLEOTIDE SEQUENCE [LARGE SCALE GENOMIC DNA]</scope>
    <source>
        <strain evidence="3">T-177</strain>
    </source>
</reference>
<name>A0ABR3JPW6_9AGAR</name>
<organism evidence="2 3">
    <name type="scientific">Hohenbuehelia grisea</name>
    <dbReference type="NCBI Taxonomy" id="104357"/>
    <lineage>
        <taxon>Eukaryota</taxon>
        <taxon>Fungi</taxon>
        <taxon>Dikarya</taxon>
        <taxon>Basidiomycota</taxon>
        <taxon>Agaricomycotina</taxon>
        <taxon>Agaricomycetes</taxon>
        <taxon>Agaricomycetidae</taxon>
        <taxon>Agaricales</taxon>
        <taxon>Pleurotineae</taxon>
        <taxon>Pleurotaceae</taxon>
        <taxon>Hohenbuehelia</taxon>
    </lineage>
</organism>
<evidence type="ECO:0008006" key="4">
    <source>
        <dbReference type="Google" id="ProtNLM"/>
    </source>
</evidence>
<proteinExistence type="predicted"/>
<evidence type="ECO:0000313" key="2">
    <source>
        <dbReference type="EMBL" id="KAL0957859.1"/>
    </source>
</evidence>
<evidence type="ECO:0000313" key="3">
    <source>
        <dbReference type="Proteomes" id="UP001556367"/>
    </source>
</evidence>
<feature type="compositionally biased region" description="Polar residues" evidence="1">
    <location>
        <begin position="14"/>
        <end position="25"/>
    </location>
</feature>
<comment type="caution">
    <text evidence="2">The sequence shown here is derived from an EMBL/GenBank/DDBJ whole genome shotgun (WGS) entry which is preliminary data.</text>
</comment>
<feature type="region of interest" description="Disordered" evidence="1">
    <location>
        <begin position="1"/>
        <end position="59"/>
    </location>
</feature>
<dbReference type="EMBL" id="JASNQZ010000004">
    <property type="protein sequence ID" value="KAL0957859.1"/>
    <property type="molecule type" value="Genomic_DNA"/>
</dbReference>
<keyword evidence="3" id="KW-1185">Reference proteome</keyword>
<gene>
    <name evidence="2" type="ORF">HGRIS_000043</name>
</gene>
<sequence length="149" mass="16123">MVITHSPRLEGEPGNNSEPVPSTSDPPIMIEESASDPSTKAEMPSAPAAPTPSKIPQLHGSTRIAELLKPNYMKMNNPDARGPRKPHAHIAIPDNIDFGLTSMLTCNSSLTSKDDPKDIKDACESPDWDKWDTSNKAEINQLITKGVVV</sequence>